<dbReference type="InterPro" id="IPR009057">
    <property type="entry name" value="Homeodomain-like_sf"/>
</dbReference>
<evidence type="ECO:0000256" key="3">
    <source>
        <dbReference type="ARBA" id="ARBA00023163"/>
    </source>
</evidence>
<dbReference type="PANTHER" id="PTHR43280">
    <property type="entry name" value="ARAC-FAMILY TRANSCRIPTIONAL REGULATOR"/>
    <property type="match status" value="1"/>
</dbReference>
<dbReference type="Pfam" id="PF12833">
    <property type="entry name" value="HTH_18"/>
    <property type="match status" value="1"/>
</dbReference>
<evidence type="ECO:0000313" key="6">
    <source>
        <dbReference type="Proteomes" id="UP000886808"/>
    </source>
</evidence>
<keyword evidence="1" id="KW-0805">Transcription regulation</keyword>
<keyword evidence="3" id="KW-0804">Transcription</keyword>
<dbReference type="InterPro" id="IPR037923">
    <property type="entry name" value="HTH-like"/>
</dbReference>
<reference evidence="5" key="2">
    <citation type="submission" date="2021-04" db="EMBL/GenBank/DDBJ databases">
        <authorList>
            <person name="Gilroy R."/>
        </authorList>
    </citation>
    <scope>NUCLEOTIDE SEQUENCE</scope>
    <source>
        <strain evidence="5">CHK193-4272</strain>
    </source>
</reference>
<dbReference type="Gene3D" id="1.10.10.60">
    <property type="entry name" value="Homeodomain-like"/>
    <property type="match status" value="2"/>
</dbReference>
<dbReference type="Proteomes" id="UP000886808">
    <property type="component" value="Unassembled WGS sequence"/>
</dbReference>
<dbReference type="SMART" id="SM00342">
    <property type="entry name" value="HTH_ARAC"/>
    <property type="match status" value="1"/>
</dbReference>
<evidence type="ECO:0000313" key="5">
    <source>
        <dbReference type="EMBL" id="HIV62760.1"/>
    </source>
</evidence>
<dbReference type="SUPFAM" id="SSF51215">
    <property type="entry name" value="Regulatory protein AraC"/>
    <property type="match status" value="1"/>
</dbReference>
<dbReference type="InterPro" id="IPR018060">
    <property type="entry name" value="HTH_AraC"/>
</dbReference>
<dbReference type="PROSITE" id="PS01124">
    <property type="entry name" value="HTH_ARAC_FAMILY_2"/>
    <property type="match status" value="1"/>
</dbReference>
<dbReference type="SUPFAM" id="SSF46689">
    <property type="entry name" value="Homeodomain-like"/>
    <property type="match status" value="2"/>
</dbReference>
<dbReference type="AlphaFoldDB" id="A0A9D1TJ87"/>
<organism evidence="5 6">
    <name type="scientific">Candidatus Butyricicoccus avistercoris</name>
    <dbReference type="NCBI Taxonomy" id="2838518"/>
    <lineage>
        <taxon>Bacteria</taxon>
        <taxon>Bacillati</taxon>
        <taxon>Bacillota</taxon>
        <taxon>Clostridia</taxon>
        <taxon>Eubacteriales</taxon>
        <taxon>Butyricicoccaceae</taxon>
        <taxon>Butyricicoccus</taxon>
    </lineage>
</organism>
<dbReference type="EMBL" id="DXIE01000046">
    <property type="protein sequence ID" value="HIV62760.1"/>
    <property type="molecule type" value="Genomic_DNA"/>
</dbReference>
<dbReference type="InterPro" id="IPR018062">
    <property type="entry name" value="HTH_AraC-typ_CS"/>
</dbReference>
<keyword evidence="2" id="KW-0238">DNA-binding</keyword>
<name>A0A9D1TJ87_9FIRM</name>
<feature type="domain" description="HTH araC/xylS-type" evidence="4">
    <location>
        <begin position="176"/>
        <end position="274"/>
    </location>
</feature>
<dbReference type="GO" id="GO:0003700">
    <property type="term" value="F:DNA-binding transcription factor activity"/>
    <property type="evidence" value="ECO:0007669"/>
    <property type="project" value="InterPro"/>
</dbReference>
<evidence type="ECO:0000256" key="1">
    <source>
        <dbReference type="ARBA" id="ARBA00023015"/>
    </source>
</evidence>
<dbReference type="CDD" id="cd06986">
    <property type="entry name" value="cupin_MmsR-like_N"/>
    <property type="match status" value="1"/>
</dbReference>
<reference evidence="5" key="1">
    <citation type="journal article" date="2021" name="PeerJ">
        <title>Extensive microbial diversity within the chicken gut microbiome revealed by metagenomics and culture.</title>
        <authorList>
            <person name="Gilroy R."/>
            <person name="Ravi A."/>
            <person name="Getino M."/>
            <person name="Pursley I."/>
            <person name="Horton D.L."/>
            <person name="Alikhan N.F."/>
            <person name="Baker D."/>
            <person name="Gharbi K."/>
            <person name="Hall N."/>
            <person name="Watson M."/>
            <person name="Adriaenssens E.M."/>
            <person name="Foster-Nyarko E."/>
            <person name="Jarju S."/>
            <person name="Secka A."/>
            <person name="Antonio M."/>
            <person name="Oren A."/>
            <person name="Chaudhuri R.R."/>
            <person name="La Ragione R."/>
            <person name="Hildebrand F."/>
            <person name="Pallen M.J."/>
        </authorList>
    </citation>
    <scope>NUCLEOTIDE SEQUENCE</scope>
    <source>
        <strain evidence="5">CHK193-4272</strain>
    </source>
</reference>
<accession>A0A9D1TJ87</accession>
<dbReference type="Gene3D" id="2.60.120.280">
    <property type="entry name" value="Regulatory protein AraC"/>
    <property type="match status" value="1"/>
</dbReference>
<dbReference type="PRINTS" id="PR00032">
    <property type="entry name" value="HTHARAC"/>
</dbReference>
<dbReference type="InterPro" id="IPR003313">
    <property type="entry name" value="AraC-bd"/>
</dbReference>
<dbReference type="PANTHER" id="PTHR43280:SF30">
    <property type="entry name" value="MMSAB OPERON REGULATORY PROTEIN"/>
    <property type="match status" value="1"/>
</dbReference>
<dbReference type="InterPro" id="IPR020449">
    <property type="entry name" value="Tscrpt_reg_AraC-type_HTH"/>
</dbReference>
<proteinExistence type="predicted"/>
<dbReference type="GO" id="GO:0043565">
    <property type="term" value="F:sequence-specific DNA binding"/>
    <property type="evidence" value="ECO:0007669"/>
    <property type="project" value="InterPro"/>
</dbReference>
<sequence length="280" mass="32228">MENLNVLKLEHQIFSDFYLCYCGYGSCQPLQHFGPAVRPNYLIHFITDGKGIFQSGDKQVSLHAGEGFIIRPNEQAFFQADEADPWTYLWIGFDGTCCSEYLSAIGLDEGQFTFRSPDGETLRDIVQEMLKYNTAGIENDFQLQGLLCRFFSCLARSLSMPLSSVPKNDRENFYVRRAVEFVHYNYANHITVSDMAKYVSLNRSYLFTLFQRVLKISPQEFLTTFRLTRAKEQLRLTNATVAAIAQSVGYRDPLVFSKAFKQMTGMTPVQYRKQHLEENK</sequence>
<gene>
    <name evidence="5" type="ORF">H9746_07985</name>
</gene>
<protein>
    <submittedName>
        <fullName evidence="5">AraC family transcriptional regulator</fullName>
    </submittedName>
</protein>
<dbReference type="Pfam" id="PF02311">
    <property type="entry name" value="AraC_binding"/>
    <property type="match status" value="1"/>
</dbReference>
<evidence type="ECO:0000259" key="4">
    <source>
        <dbReference type="PROSITE" id="PS01124"/>
    </source>
</evidence>
<dbReference type="PROSITE" id="PS00041">
    <property type="entry name" value="HTH_ARAC_FAMILY_1"/>
    <property type="match status" value="1"/>
</dbReference>
<comment type="caution">
    <text evidence="5">The sequence shown here is derived from an EMBL/GenBank/DDBJ whole genome shotgun (WGS) entry which is preliminary data.</text>
</comment>
<evidence type="ECO:0000256" key="2">
    <source>
        <dbReference type="ARBA" id="ARBA00023125"/>
    </source>
</evidence>